<dbReference type="InterPro" id="IPR028081">
    <property type="entry name" value="Leu-bd"/>
</dbReference>
<protein>
    <submittedName>
        <fullName evidence="6">Putative branched-chain amino acid ABC transporter substrate binding protein</fullName>
    </submittedName>
</protein>
<organism evidence="6 7">
    <name type="scientific">Gordonia araii NBRC 100433</name>
    <dbReference type="NCBI Taxonomy" id="1073574"/>
    <lineage>
        <taxon>Bacteria</taxon>
        <taxon>Bacillati</taxon>
        <taxon>Actinomycetota</taxon>
        <taxon>Actinomycetes</taxon>
        <taxon>Mycobacteriales</taxon>
        <taxon>Gordoniaceae</taxon>
        <taxon>Gordonia</taxon>
    </lineage>
</organism>
<proteinExistence type="inferred from homology"/>
<dbReference type="EMBL" id="BAEE01000063">
    <property type="protein sequence ID" value="GAB10853.1"/>
    <property type="molecule type" value="Genomic_DNA"/>
</dbReference>
<dbReference type="InterPro" id="IPR028082">
    <property type="entry name" value="Peripla_BP_I"/>
</dbReference>
<evidence type="ECO:0000256" key="4">
    <source>
        <dbReference type="SAM" id="SignalP"/>
    </source>
</evidence>
<feature type="signal peptide" evidence="4">
    <location>
        <begin position="1"/>
        <end position="20"/>
    </location>
</feature>
<feature type="chain" id="PRO_5039376900" evidence="4">
    <location>
        <begin position="21"/>
        <end position="422"/>
    </location>
</feature>
<dbReference type="Gene3D" id="3.40.50.2300">
    <property type="match status" value="2"/>
</dbReference>
<name>G7H4S8_9ACTN</name>
<keyword evidence="7" id="KW-1185">Reference proteome</keyword>
<dbReference type="RefSeq" id="WP_007322928.1">
    <property type="nucleotide sequence ID" value="NZ_BAEE01000063.1"/>
</dbReference>
<feature type="region of interest" description="Disordered" evidence="3">
    <location>
        <begin position="28"/>
        <end position="55"/>
    </location>
</feature>
<dbReference type="InterPro" id="IPR006311">
    <property type="entry name" value="TAT_signal"/>
</dbReference>
<dbReference type="SUPFAM" id="SSF53822">
    <property type="entry name" value="Periplasmic binding protein-like I"/>
    <property type="match status" value="1"/>
</dbReference>
<evidence type="ECO:0000259" key="5">
    <source>
        <dbReference type="Pfam" id="PF13458"/>
    </source>
</evidence>
<evidence type="ECO:0000313" key="6">
    <source>
        <dbReference type="EMBL" id="GAB10853.1"/>
    </source>
</evidence>
<reference evidence="6 7" key="1">
    <citation type="submission" date="2011-11" db="EMBL/GenBank/DDBJ databases">
        <title>Whole genome shotgun sequence of Gordonia araii NBRC 100433.</title>
        <authorList>
            <person name="Yoshida Y."/>
            <person name="Hosoyama A."/>
            <person name="Tsuchikane K."/>
            <person name="Katsumata H."/>
            <person name="Yamazaki S."/>
            <person name="Fujita N."/>
        </authorList>
    </citation>
    <scope>NUCLEOTIDE SEQUENCE [LARGE SCALE GENOMIC DNA]</scope>
    <source>
        <strain evidence="6 7">NBRC 100433</strain>
    </source>
</reference>
<dbReference type="PANTHER" id="PTHR47151:SF2">
    <property type="entry name" value="AMINO ACID BINDING PROTEIN"/>
    <property type="match status" value="1"/>
</dbReference>
<dbReference type="AlphaFoldDB" id="G7H4S8"/>
<dbReference type="PROSITE" id="PS51257">
    <property type="entry name" value="PROKAR_LIPOPROTEIN"/>
    <property type="match status" value="1"/>
</dbReference>
<dbReference type="Pfam" id="PF13458">
    <property type="entry name" value="Peripla_BP_6"/>
    <property type="match status" value="1"/>
</dbReference>
<dbReference type="STRING" id="1073574.GOARA_063_00520"/>
<evidence type="ECO:0000256" key="1">
    <source>
        <dbReference type="ARBA" id="ARBA00010062"/>
    </source>
</evidence>
<sequence length="422" mass="42948">MRMRRGLLVLAVLTTAAAVATGCATTDVAVPASSPDSRSSGVSSPASAPRPSSDLNLAISPIGQINLAGKRFDTPALSGPADPAGNGQAKCRRLTIAVAGDLTTRDGVDGAGVANGVQLAVDQHNAKNPQCPLIVVRVDSQGNTVTAADQAKRLARNGNVLAVIGPLSSAEVLVAGPTFDDAGVVMLSPSATAPTLTDKGWKTFFRGVNNDDVQGESVARYLVGTAGRKRVCVIADDTDGGAALARAVTQGLGEAAVESCSANVRRGDPANAARAAEVVKAGADAVFFAGAARDAGPFAKALREAAPTVLFAAGNEAIGPEFLGLASDAAAGAVLSCSCAADPDPFTAAFTPRFGAPPRYSLEAYDLATVVIRGIAAGNQNRARLRDFVAEYEGNGQSRHYRWAPTGELIGNTVWLYRAGPG</sequence>
<keyword evidence="2 4" id="KW-0732">Signal</keyword>
<dbReference type="PROSITE" id="PS51318">
    <property type="entry name" value="TAT"/>
    <property type="match status" value="1"/>
</dbReference>
<dbReference type="CDD" id="cd06342">
    <property type="entry name" value="PBP1_ABC_LIVBP-like"/>
    <property type="match status" value="1"/>
</dbReference>
<evidence type="ECO:0000313" key="7">
    <source>
        <dbReference type="Proteomes" id="UP000035088"/>
    </source>
</evidence>
<accession>G7H4S8</accession>
<feature type="compositionally biased region" description="Low complexity" evidence="3">
    <location>
        <begin position="28"/>
        <end position="54"/>
    </location>
</feature>
<comment type="caution">
    <text evidence="6">The sequence shown here is derived from an EMBL/GenBank/DDBJ whole genome shotgun (WGS) entry which is preliminary data.</text>
</comment>
<dbReference type="Proteomes" id="UP000035088">
    <property type="component" value="Unassembled WGS sequence"/>
</dbReference>
<comment type="similarity">
    <text evidence="1">Belongs to the leucine-binding protein family.</text>
</comment>
<dbReference type="PANTHER" id="PTHR47151">
    <property type="entry name" value="LEU/ILE/VAL-BINDING ABC TRANSPORTER SUBUNIT"/>
    <property type="match status" value="1"/>
</dbReference>
<feature type="domain" description="Leucine-binding protein" evidence="5">
    <location>
        <begin position="95"/>
        <end position="387"/>
    </location>
</feature>
<evidence type="ECO:0000256" key="3">
    <source>
        <dbReference type="SAM" id="MobiDB-lite"/>
    </source>
</evidence>
<evidence type="ECO:0000256" key="2">
    <source>
        <dbReference type="ARBA" id="ARBA00022729"/>
    </source>
</evidence>
<dbReference type="OrthoDB" id="9772589at2"/>
<gene>
    <name evidence="6" type="ORF">GOARA_063_00520</name>
</gene>